<dbReference type="Pfam" id="PF00535">
    <property type="entry name" value="Glycos_transf_2"/>
    <property type="match status" value="1"/>
</dbReference>
<dbReference type="PANTHER" id="PTHR45947:SF3">
    <property type="entry name" value="SULFOQUINOVOSYL TRANSFERASE SQD2"/>
    <property type="match status" value="1"/>
</dbReference>
<feature type="domain" description="Glycosyltransferase 2-like" evidence="4">
    <location>
        <begin position="494"/>
        <end position="589"/>
    </location>
</feature>
<dbReference type="InterPro" id="IPR029044">
    <property type="entry name" value="Nucleotide-diphossugar_trans"/>
</dbReference>
<evidence type="ECO:0000256" key="2">
    <source>
        <dbReference type="ARBA" id="ARBA00022679"/>
    </source>
</evidence>
<reference evidence="6 7" key="1">
    <citation type="submission" date="2020-05" db="EMBL/GenBank/DDBJ databases">
        <title>Nakamurella sp. DB0629 isolated from air conditioner.</title>
        <authorList>
            <person name="Kim D.H."/>
            <person name="Kim D.-U."/>
        </authorList>
    </citation>
    <scope>NUCLEOTIDE SEQUENCE [LARGE SCALE GENOMIC DNA]</scope>
    <source>
        <strain evidence="6 7">DB0629</strain>
    </source>
</reference>
<dbReference type="SUPFAM" id="SSF53448">
    <property type="entry name" value="Nucleotide-diphospho-sugar transferases"/>
    <property type="match status" value="1"/>
</dbReference>
<evidence type="ECO:0000313" key="6">
    <source>
        <dbReference type="EMBL" id="NNG35168.1"/>
    </source>
</evidence>
<feature type="domain" description="Glycosyltransferase subfamily 4-like N-terminal" evidence="5">
    <location>
        <begin position="13"/>
        <end position="173"/>
    </location>
</feature>
<evidence type="ECO:0000259" key="4">
    <source>
        <dbReference type="Pfam" id="PF00535"/>
    </source>
</evidence>
<dbReference type="EMBL" id="JABEND010000002">
    <property type="protein sequence ID" value="NNG35168.1"/>
    <property type="molecule type" value="Genomic_DNA"/>
</dbReference>
<evidence type="ECO:0000259" key="5">
    <source>
        <dbReference type="Pfam" id="PF13439"/>
    </source>
</evidence>
<name>A0A849A7T7_9ACTN</name>
<dbReference type="Pfam" id="PF13439">
    <property type="entry name" value="Glyco_transf_4"/>
    <property type="match status" value="1"/>
</dbReference>
<dbReference type="AlphaFoldDB" id="A0A849A7T7"/>
<sequence>MRILHVSQPVEAGVPQVVVDLVADEVSEGHQVHLACPADGTLGTRAAALGARVHRWEAVRDPGRSVLSEARALRRIAESVDPDVIVLHSAKAGLAGRLRRLTRRRVPVVYVPHAWSFEAGTGALAAAAGQWEILAGRRTDVIVCVSADERVRGEQLGIGARMQVITNGIDLQRRQPADRSAARRELGLADAPTVVCVGRLAEQKGQDLLLQLWPQVRRQVPDAQLLVVGDGPDRESLQRMVSDGVTLVGASDAVDRYYAAADVVALPSRWESTSLVAAEAMAAARPVVAFEVDGVSVLLGDTGRVIPAGDSAAFADALVQLLTDPTAAAAAGRAARHRAEQRTDLRTSQRAWRDLLRSLVSGADRPVAGPVPAVPADGSPAELRTVRLTKPVSQLAGGALTGADLVQVPQRRRLAAGLLSALGYPVQLTSEPDGSAPRSVRSEPPRSNQPPRAIGGPVLPPIHDPTAGAVAASIAAARPGVGVPGTAEREQPLSVVVTVLNEGDATATLVEDLAPQLLPGDELIIVDGGSTDGSLQQLRQLRADVPQLQVLEHPGAGISQGRNIGIAAAGNEFVVCTDVGCVPVPGFLAAYRRAFALPEPPALVSGVYRVTARNAMELAQALACYPQPSEVRRRSLLVRGYTAVFGTGFDPRFAVGRCVGFTKTAWRQVGGFPEHLATGEDVSFGLAIAEHGDCLGAVDGEVAWQQRDGVAATWRMYRGYGRASTDGGDRALLVRDGARALAYLATPALLASRRGRWMAAAGAAGYLSLPVVRALRVGAGPAAIGLLPVAMAVKDLGKVAGALQGEWRRRRRATGTAAGSGDASEDGRPGAEEAK</sequence>
<proteinExistence type="predicted"/>
<organism evidence="6 7">
    <name type="scientific">Nakamurella aerolata</name>
    <dbReference type="NCBI Taxonomy" id="1656892"/>
    <lineage>
        <taxon>Bacteria</taxon>
        <taxon>Bacillati</taxon>
        <taxon>Actinomycetota</taxon>
        <taxon>Actinomycetes</taxon>
        <taxon>Nakamurellales</taxon>
        <taxon>Nakamurellaceae</taxon>
        <taxon>Nakamurella</taxon>
    </lineage>
</organism>
<dbReference type="RefSeq" id="WP_171198780.1">
    <property type="nucleotide sequence ID" value="NZ_JABEND010000002.1"/>
</dbReference>
<evidence type="ECO:0000313" key="7">
    <source>
        <dbReference type="Proteomes" id="UP000562984"/>
    </source>
</evidence>
<dbReference type="InterPro" id="IPR028098">
    <property type="entry name" value="Glyco_trans_4-like_N"/>
</dbReference>
<dbReference type="InterPro" id="IPR050194">
    <property type="entry name" value="Glycosyltransferase_grp1"/>
</dbReference>
<dbReference type="InterPro" id="IPR001173">
    <property type="entry name" value="Glyco_trans_2-like"/>
</dbReference>
<keyword evidence="1" id="KW-0328">Glycosyltransferase</keyword>
<dbReference type="Gene3D" id="3.90.550.10">
    <property type="entry name" value="Spore Coat Polysaccharide Biosynthesis Protein SpsA, Chain A"/>
    <property type="match status" value="1"/>
</dbReference>
<comment type="caution">
    <text evidence="6">The sequence shown here is derived from an EMBL/GenBank/DDBJ whole genome shotgun (WGS) entry which is preliminary data.</text>
</comment>
<dbReference type="PANTHER" id="PTHR45947">
    <property type="entry name" value="SULFOQUINOVOSYL TRANSFERASE SQD2"/>
    <property type="match status" value="1"/>
</dbReference>
<gene>
    <name evidence="6" type="ORF">HKD39_05470</name>
</gene>
<keyword evidence="7" id="KW-1185">Reference proteome</keyword>
<feature type="compositionally biased region" description="Basic and acidic residues" evidence="3">
    <location>
        <begin position="825"/>
        <end position="835"/>
    </location>
</feature>
<keyword evidence="2 6" id="KW-0808">Transferase</keyword>
<dbReference type="CDD" id="cd03801">
    <property type="entry name" value="GT4_PimA-like"/>
    <property type="match status" value="1"/>
</dbReference>
<dbReference type="SUPFAM" id="SSF53756">
    <property type="entry name" value="UDP-Glycosyltransferase/glycogen phosphorylase"/>
    <property type="match status" value="1"/>
</dbReference>
<protein>
    <submittedName>
        <fullName evidence="6">Glycosyltransferase</fullName>
    </submittedName>
</protein>
<evidence type="ECO:0000256" key="3">
    <source>
        <dbReference type="SAM" id="MobiDB-lite"/>
    </source>
</evidence>
<dbReference type="Gene3D" id="3.40.50.2000">
    <property type="entry name" value="Glycogen Phosphorylase B"/>
    <property type="match status" value="2"/>
</dbReference>
<dbReference type="Proteomes" id="UP000562984">
    <property type="component" value="Unassembled WGS sequence"/>
</dbReference>
<evidence type="ECO:0000256" key="1">
    <source>
        <dbReference type="ARBA" id="ARBA00022676"/>
    </source>
</evidence>
<feature type="region of interest" description="Disordered" evidence="3">
    <location>
        <begin position="427"/>
        <end position="454"/>
    </location>
</feature>
<feature type="region of interest" description="Disordered" evidence="3">
    <location>
        <begin position="808"/>
        <end position="835"/>
    </location>
</feature>
<dbReference type="GO" id="GO:1901137">
    <property type="term" value="P:carbohydrate derivative biosynthetic process"/>
    <property type="evidence" value="ECO:0007669"/>
    <property type="project" value="UniProtKB-ARBA"/>
</dbReference>
<accession>A0A849A7T7</accession>
<dbReference type="GO" id="GO:0016758">
    <property type="term" value="F:hexosyltransferase activity"/>
    <property type="evidence" value="ECO:0007669"/>
    <property type="project" value="TreeGrafter"/>
</dbReference>
<dbReference type="Pfam" id="PF13692">
    <property type="entry name" value="Glyco_trans_1_4"/>
    <property type="match status" value="1"/>
</dbReference>